<dbReference type="PANTHER" id="PTHR22878:SF73">
    <property type="entry name" value="DYNEIN AXONEMAL HEAVY CHAIN 1"/>
    <property type="match status" value="1"/>
</dbReference>
<keyword evidence="4" id="KW-0493">Microtubule</keyword>
<evidence type="ECO:0000256" key="1">
    <source>
        <dbReference type="ARBA" id="ARBA00004430"/>
    </source>
</evidence>
<evidence type="ECO:0000256" key="9">
    <source>
        <dbReference type="ARBA" id="ARBA00023069"/>
    </source>
</evidence>
<evidence type="ECO:0000256" key="5">
    <source>
        <dbReference type="ARBA" id="ARBA00022741"/>
    </source>
</evidence>
<keyword evidence="7" id="KW-0243">Dynein</keyword>
<evidence type="ECO:0000256" key="11">
    <source>
        <dbReference type="ARBA" id="ARBA00023212"/>
    </source>
</evidence>
<keyword evidence="6" id="KW-0067">ATP-binding</keyword>
<keyword evidence="10" id="KW-0505">Motor protein</keyword>
<dbReference type="GO" id="GO:0045505">
    <property type="term" value="F:dynein intermediate chain binding"/>
    <property type="evidence" value="ECO:0007669"/>
    <property type="project" value="InterPro"/>
</dbReference>
<dbReference type="GO" id="GO:0030286">
    <property type="term" value="C:dynein complex"/>
    <property type="evidence" value="ECO:0007669"/>
    <property type="project" value="UniProtKB-KW"/>
</dbReference>
<keyword evidence="12" id="KW-0966">Cell projection</keyword>
<name>A0A7R9K5E2_TIMGE</name>
<protein>
    <submittedName>
        <fullName evidence="13">Uncharacterized protein</fullName>
    </submittedName>
</protein>
<evidence type="ECO:0000256" key="4">
    <source>
        <dbReference type="ARBA" id="ARBA00022701"/>
    </source>
</evidence>
<keyword evidence="8" id="KW-0175">Coiled coil</keyword>
<evidence type="ECO:0000256" key="3">
    <source>
        <dbReference type="ARBA" id="ARBA00022490"/>
    </source>
</evidence>
<keyword evidence="5" id="KW-0547">Nucleotide-binding</keyword>
<dbReference type="GO" id="GO:0005930">
    <property type="term" value="C:axoneme"/>
    <property type="evidence" value="ECO:0007669"/>
    <property type="project" value="UniProtKB-SubCell"/>
</dbReference>
<accession>A0A7R9K5E2</accession>
<dbReference type="FunFam" id="1.10.8.1220:FF:000001">
    <property type="entry name" value="Dynein axonemal heavy chain 5"/>
    <property type="match status" value="1"/>
</dbReference>
<evidence type="ECO:0000313" key="13">
    <source>
        <dbReference type="EMBL" id="CAD7604628.1"/>
    </source>
</evidence>
<dbReference type="GO" id="GO:0007018">
    <property type="term" value="P:microtubule-based movement"/>
    <property type="evidence" value="ECO:0007669"/>
    <property type="project" value="InterPro"/>
</dbReference>
<dbReference type="GO" id="GO:0005874">
    <property type="term" value="C:microtubule"/>
    <property type="evidence" value="ECO:0007669"/>
    <property type="project" value="UniProtKB-KW"/>
</dbReference>
<keyword evidence="11" id="KW-0206">Cytoskeleton</keyword>
<evidence type="ECO:0000256" key="2">
    <source>
        <dbReference type="ARBA" id="ARBA00008887"/>
    </source>
</evidence>
<comment type="subcellular location">
    <subcellularLocation>
        <location evidence="1">Cytoplasm</location>
        <location evidence="1">Cytoskeleton</location>
        <location evidence="1">Cilium axoneme</location>
    </subcellularLocation>
</comment>
<dbReference type="Gene3D" id="1.10.8.1220">
    <property type="match status" value="1"/>
</dbReference>
<sequence>MTPCADLNSVLHSVSLSTKFIVECSSGGRLRRRNNNNIGRWGMIKVEDAEKTQLDIDSTRALYIPVANRAQILFFCLSDLANIDPMYQYSLEWFVAIFINSIITTEKSGDIDSRVLSINDHFTFSLFSNVCRSLFEKHKLHFAFLLCVRILMDEGRIDGHEYHVFLAGGVPPELANALVVLGSTAEDGKIEVRISVGHRTKLLHKRQQHKLVDLPLNHRLLKDKDTKRNVQPHWLKTCPWLE</sequence>
<dbReference type="AlphaFoldDB" id="A0A7R9K5E2"/>
<comment type="similarity">
    <text evidence="2">Belongs to the dynein heavy chain family.</text>
</comment>
<keyword evidence="9" id="KW-0969">Cilium</keyword>
<dbReference type="PANTHER" id="PTHR22878">
    <property type="entry name" value="DYNEIN HEAVY CHAIN 6, AXONEMAL-LIKE-RELATED"/>
    <property type="match status" value="1"/>
</dbReference>
<dbReference type="EMBL" id="OE844063">
    <property type="protein sequence ID" value="CAD7604628.1"/>
    <property type="molecule type" value="Genomic_DNA"/>
</dbReference>
<organism evidence="13">
    <name type="scientific">Timema genevievae</name>
    <name type="common">Walking stick</name>
    <dbReference type="NCBI Taxonomy" id="629358"/>
    <lineage>
        <taxon>Eukaryota</taxon>
        <taxon>Metazoa</taxon>
        <taxon>Ecdysozoa</taxon>
        <taxon>Arthropoda</taxon>
        <taxon>Hexapoda</taxon>
        <taxon>Insecta</taxon>
        <taxon>Pterygota</taxon>
        <taxon>Neoptera</taxon>
        <taxon>Polyneoptera</taxon>
        <taxon>Phasmatodea</taxon>
        <taxon>Timematodea</taxon>
        <taxon>Timematoidea</taxon>
        <taxon>Timematidae</taxon>
        <taxon>Timema</taxon>
    </lineage>
</organism>
<reference evidence="13" key="1">
    <citation type="submission" date="2020-11" db="EMBL/GenBank/DDBJ databases">
        <authorList>
            <person name="Tran Van P."/>
        </authorList>
    </citation>
    <scope>NUCLEOTIDE SEQUENCE</scope>
</reference>
<evidence type="ECO:0000256" key="6">
    <source>
        <dbReference type="ARBA" id="ARBA00022840"/>
    </source>
</evidence>
<keyword evidence="3" id="KW-0963">Cytoplasm</keyword>
<evidence type="ECO:0000256" key="10">
    <source>
        <dbReference type="ARBA" id="ARBA00023175"/>
    </source>
</evidence>
<dbReference type="InterPro" id="IPR026983">
    <property type="entry name" value="DHC"/>
</dbReference>
<dbReference type="GO" id="GO:0005524">
    <property type="term" value="F:ATP binding"/>
    <property type="evidence" value="ECO:0007669"/>
    <property type="project" value="UniProtKB-KW"/>
</dbReference>
<proteinExistence type="inferred from homology"/>
<dbReference type="GO" id="GO:0051959">
    <property type="term" value="F:dynein light intermediate chain binding"/>
    <property type="evidence" value="ECO:0007669"/>
    <property type="project" value="InterPro"/>
</dbReference>
<evidence type="ECO:0000256" key="7">
    <source>
        <dbReference type="ARBA" id="ARBA00023017"/>
    </source>
</evidence>
<gene>
    <name evidence="13" type="ORF">TGEB3V08_LOCUS9202</name>
</gene>
<evidence type="ECO:0000256" key="8">
    <source>
        <dbReference type="ARBA" id="ARBA00023054"/>
    </source>
</evidence>
<evidence type="ECO:0000256" key="12">
    <source>
        <dbReference type="ARBA" id="ARBA00023273"/>
    </source>
</evidence>